<keyword evidence="2" id="KW-0812">Transmembrane</keyword>
<keyword evidence="4" id="KW-1185">Reference proteome</keyword>
<feature type="region of interest" description="Disordered" evidence="1">
    <location>
        <begin position="1"/>
        <end position="25"/>
    </location>
</feature>
<feature type="compositionally biased region" description="Polar residues" evidence="1">
    <location>
        <begin position="1"/>
        <end position="15"/>
    </location>
</feature>
<proteinExistence type="predicted"/>
<keyword evidence="2" id="KW-0472">Membrane</keyword>
<evidence type="ECO:0000256" key="1">
    <source>
        <dbReference type="SAM" id="MobiDB-lite"/>
    </source>
</evidence>
<name>A0A0H5D098_9RHOB</name>
<keyword evidence="2" id="KW-1133">Transmembrane helix</keyword>
<gene>
    <name evidence="3" type="ORF">NIT7321_01422</name>
</gene>
<evidence type="ECO:0000313" key="3">
    <source>
        <dbReference type="EMBL" id="CRL10576.1"/>
    </source>
</evidence>
<feature type="transmembrane region" description="Helical" evidence="2">
    <location>
        <begin position="71"/>
        <end position="89"/>
    </location>
</feature>
<accession>A0A0H5D098</accession>
<dbReference type="Proteomes" id="UP000043764">
    <property type="component" value="Unassembled WGS sequence"/>
</dbReference>
<protein>
    <recommendedName>
        <fullName evidence="5">DUF883 domain-containing protein</fullName>
    </recommendedName>
</protein>
<dbReference type="AlphaFoldDB" id="A0A0H5D098"/>
<dbReference type="EMBL" id="CVRL01000013">
    <property type="protein sequence ID" value="CRL10576.1"/>
    <property type="molecule type" value="Genomic_DNA"/>
</dbReference>
<evidence type="ECO:0000256" key="2">
    <source>
        <dbReference type="SAM" id="Phobius"/>
    </source>
</evidence>
<evidence type="ECO:0008006" key="5">
    <source>
        <dbReference type="Google" id="ProtNLM"/>
    </source>
</evidence>
<reference evidence="4" key="1">
    <citation type="submission" date="2015-05" db="EMBL/GenBank/DDBJ databases">
        <authorList>
            <person name="Rodrigo-Torres Lidia"/>
            <person name="Arahal R.David."/>
        </authorList>
    </citation>
    <scope>NUCLEOTIDE SEQUENCE [LARGE SCALE GENOMIC DNA]</scope>
    <source>
        <strain evidence="4">CECT 7321</strain>
    </source>
</reference>
<evidence type="ECO:0000313" key="4">
    <source>
        <dbReference type="Proteomes" id="UP000043764"/>
    </source>
</evidence>
<organism evidence="3 4">
    <name type="scientific">Phaeobacter italicus</name>
    <dbReference type="NCBI Taxonomy" id="481446"/>
    <lineage>
        <taxon>Bacteria</taxon>
        <taxon>Pseudomonadati</taxon>
        <taxon>Pseudomonadota</taxon>
        <taxon>Alphaproteobacteria</taxon>
        <taxon>Rhodobacterales</taxon>
        <taxon>Roseobacteraceae</taxon>
        <taxon>Phaeobacter</taxon>
    </lineage>
</organism>
<sequence length="94" mass="9363">MATIAEKNNTTASKTNKPETDADSNVAALKEAASQKAEEVRAAADATLKSTTDAAADLAKSGSKFVEENPGVALAGAVGLGVLLGLALGHKRAA</sequence>
<dbReference type="RefSeq" id="WP_050672998.1">
    <property type="nucleotide sequence ID" value="NZ_CANLNU010000015.1"/>
</dbReference>